<keyword evidence="2" id="KW-1185">Reference proteome</keyword>
<dbReference type="InterPro" id="IPR011047">
    <property type="entry name" value="Quinoprotein_ADH-like_sf"/>
</dbReference>
<evidence type="ECO:0000313" key="1">
    <source>
        <dbReference type="EMBL" id="MDR6807510.1"/>
    </source>
</evidence>
<organism evidence="1 2">
    <name type="scientific">Dyadobacter fermentans</name>
    <dbReference type="NCBI Taxonomy" id="94254"/>
    <lineage>
        <taxon>Bacteria</taxon>
        <taxon>Pseudomonadati</taxon>
        <taxon>Bacteroidota</taxon>
        <taxon>Cytophagia</taxon>
        <taxon>Cytophagales</taxon>
        <taxon>Spirosomataceae</taxon>
        <taxon>Dyadobacter</taxon>
    </lineage>
</organism>
<dbReference type="PANTHER" id="PTHR42754">
    <property type="entry name" value="ENDOGLUCANASE"/>
    <property type="match status" value="1"/>
</dbReference>
<evidence type="ECO:0008006" key="3">
    <source>
        <dbReference type="Google" id="ProtNLM"/>
    </source>
</evidence>
<comment type="caution">
    <text evidence="1">The sequence shown here is derived from an EMBL/GenBank/DDBJ whole genome shotgun (WGS) entry which is preliminary data.</text>
</comment>
<sequence length="454" mass="49039">MKKYLRLTLAIIGMIPFHGCDNPVQTSATETIQGDIVWDKSFGGENSEELSVIIPTPDGGYLLGGDSFSNVSGDKSQGHFGGGDYWVIKIDAKGNKVWDKTFGGFRSDILKCLVKTSDGGYLLGGYSQSGPTGNKTTGSNAKIDYDYWIIKIDNNGDKIWEKTFGMTDNDYLRGMVATEDGGYLLAGNSSIPETGESYGSDDFWVIKINALGEKVWEKSYGGTQYEALWRIIPTNDKAFLLAGHSNSNASGDKSQDSKGDFDFWILKIDSDGHKIWDSSIGGFKSESLLGIAPSSNGGYILVGATDADSSPSGDVSGASKGFYDYWVVKANEQGVKVWDKTFGGNLNDFPDCLPISYNGGYLIGGYSFSDKSGDKESPLFGDKGDLDFWVINLDSKGNKLWDKSFGGTSSDFLFSIIPAHDDGYLLVGSSGSPKAGQKTSETNGSTDFWIVKIK</sequence>
<name>A0ABU1R294_9BACT</name>
<dbReference type="SUPFAM" id="SSF50998">
    <property type="entry name" value="Quinoprotein alcohol dehydrogenase-like"/>
    <property type="match status" value="1"/>
</dbReference>
<gene>
    <name evidence="1" type="ORF">J2W84_004564</name>
</gene>
<protein>
    <recommendedName>
        <fullName evidence="3">T9SS C-terminal target domain-containing protein</fullName>
    </recommendedName>
</protein>
<proteinExistence type="predicted"/>
<dbReference type="PANTHER" id="PTHR42754:SF1">
    <property type="entry name" value="LIPOPROTEIN"/>
    <property type="match status" value="1"/>
</dbReference>
<dbReference type="EMBL" id="JAVDTI010000005">
    <property type="protein sequence ID" value="MDR6807510.1"/>
    <property type="molecule type" value="Genomic_DNA"/>
</dbReference>
<dbReference type="RefSeq" id="WP_309987963.1">
    <property type="nucleotide sequence ID" value="NZ_JAVDTI010000005.1"/>
</dbReference>
<reference evidence="1 2" key="1">
    <citation type="submission" date="2023-07" db="EMBL/GenBank/DDBJ databases">
        <title>Sorghum-associated microbial communities from plants grown in Nebraska, USA.</title>
        <authorList>
            <person name="Schachtman D."/>
        </authorList>
    </citation>
    <scope>NUCLEOTIDE SEQUENCE [LARGE SCALE GENOMIC DNA]</scope>
    <source>
        <strain evidence="1 2">BE57</strain>
    </source>
</reference>
<evidence type="ECO:0000313" key="2">
    <source>
        <dbReference type="Proteomes" id="UP001264980"/>
    </source>
</evidence>
<accession>A0ABU1R294</accession>
<dbReference type="Proteomes" id="UP001264980">
    <property type="component" value="Unassembled WGS sequence"/>
</dbReference>